<keyword evidence="6" id="KW-1185">Reference proteome</keyword>
<feature type="compositionally biased region" description="Basic residues" evidence="4">
    <location>
        <begin position="340"/>
        <end position="353"/>
    </location>
</feature>
<dbReference type="Proteomes" id="UP000085678">
    <property type="component" value="Unplaced"/>
</dbReference>
<dbReference type="Gene3D" id="6.10.250.3180">
    <property type="match status" value="1"/>
</dbReference>
<dbReference type="CDD" id="cd00183">
    <property type="entry name" value="TFIIS_I"/>
    <property type="match status" value="1"/>
</dbReference>
<feature type="compositionally biased region" description="Basic and acidic residues" evidence="4">
    <location>
        <begin position="130"/>
        <end position="160"/>
    </location>
</feature>
<evidence type="ECO:0000256" key="1">
    <source>
        <dbReference type="ARBA" id="ARBA00004123"/>
    </source>
</evidence>
<dbReference type="InterPro" id="IPR017923">
    <property type="entry name" value="TFIIS_N"/>
</dbReference>
<feature type="compositionally biased region" description="Basic and acidic residues" evidence="4">
    <location>
        <begin position="278"/>
        <end position="291"/>
    </location>
</feature>
<keyword evidence="2 3" id="KW-0539">Nucleus</keyword>
<name>A0A1S3JXI1_LINAN</name>
<feature type="compositionally biased region" description="Basic and acidic residues" evidence="4">
    <location>
        <begin position="261"/>
        <end position="271"/>
    </location>
</feature>
<feature type="region of interest" description="Disordered" evidence="4">
    <location>
        <begin position="254"/>
        <end position="407"/>
    </location>
</feature>
<organism evidence="6 7">
    <name type="scientific">Lingula anatina</name>
    <name type="common">Brachiopod</name>
    <name type="synonym">Lingula unguis</name>
    <dbReference type="NCBI Taxonomy" id="7574"/>
    <lineage>
        <taxon>Eukaryota</taxon>
        <taxon>Metazoa</taxon>
        <taxon>Spiralia</taxon>
        <taxon>Lophotrochozoa</taxon>
        <taxon>Brachiopoda</taxon>
        <taxon>Linguliformea</taxon>
        <taxon>Lingulata</taxon>
        <taxon>Lingulida</taxon>
        <taxon>Linguloidea</taxon>
        <taxon>Lingulidae</taxon>
        <taxon>Lingula</taxon>
    </lineage>
</organism>
<evidence type="ECO:0000313" key="7">
    <source>
        <dbReference type="RefSeq" id="XP_013415017.1"/>
    </source>
</evidence>
<dbReference type="SMART" id="SM00509">
    <property type="entry name" value="TFS2N"/>
    <property type="match status" value="1"/>
</dbReference>
<evidence type="ECO:0000259" key="5">
    <source>
        <dbReference type="PROSITE" id="PS51319"/>
    </source>
</evidence>
<dbReference type="OrthoDB" id="21513at2759"/>
<dbReference type="GeneID" id="106176962"/>
<dbReference type="AlphaFoldDB" id="A0A1S3JXI1"/>
<dbReference type="SUPFAM" id="SSF47676">
    <property type="entry name" value="Conserved domain common to transcription factors TFIIS, elongin A, CRSP70"/>
    <property type="match status" value="1"/>
</dbReference>
<feature type="region of interest" description="Disordered" evidence="4">
    <location>
        <begin position="216"/>
        <end position="240"/>
    </location>
</feature>
<dbReference type="RefSeq" id="XP_013415017.1">
    <property type="nucleotide sequence ID" value="XM_013559563.2"/>
</dbReference>
<feature type="compositionally biased region" description="Basic residues" evidence="4">
    <location>
        <begin position="108"/>
        <end position="122"/>
    </location>
</feature>
<accession>A0A1S3JXI1</accession>
<feature type="compositionally biased region" description="Basic and acidic residues" evidence="4">
    <location>
        <begin position="78"/>
        <end position="107"/>
    </location>
</feature>
<comment type="subcellular location">
    <subcellularLocation>
        <location evidence="1 3">Nucleus</location>
    </subcellularLocation>
</comment>
<evidence type="ECO:0000313" key="6">
    <source>
        <dbReference type="Proteomes" id="UP000085678"/>
    </source>
</evidence>
<sequence>MEDVEKQILLLKKYLEKGPAEEKIFKVFRKLEKLPVTLDVLQSTGIGKTVNHLRKHEAVGEQARALVTKWKGFLKATPEEKVDRSPQKDGGDISKVKVKKSDNESHDHRKHKSKSGKGHRKEKASNSSICHEEERKHTSASKLPRECNSEKPENDMEKTSSGDSMQYANGEKDQRKVSSFAGDMPAIADQREKSPCHYDLHTDSKDLQYKKDINSKGTLGKMEPQNNMVNEDLEDNPGMSFEDFLNYDAGAVKRKVSKKSKPLENAEERKNASYLTKPKTDLTNDAKDTVKGSDVAKNSSHLHREHSSDSGHKHSKSKEKRDHKHKSGHSSGHHHDGHSTAKHYHKDGKHKDKSRSVSEGSKSSSHHKERSGSRSEKDGSRSAKHGEKRKADVKMIDVPTPSKQIKLSPGDILATLPEIQPHYKPLPHMELEDENRKKKGEFVDESLIGTKSHSRTQVYSGRKQVYLTEVPTLYNACMKVLIENIDALDYVGGVPYDIMKPVLERCSPTQLYTLEDYNPQFVGETDELWHLHSIRDFKTAKPEEMETWRELYLRLHDEREEKLKKITANISKSMQKATPVRQVKLAYVDVAAKPPREVRRRQMKFGTAGPSKGQNHLAKLTSQGGVPEKHVVPTRHVDTSPVPLGRQQKVRHVAPMMQKTLRFMKKLSKR</sequence>
<feature type="domain" description="TFIIS N-terminal" evidence="5">
    <location>
        <begin position="1"/>
        <end position="77"/>
    </location>
</feature>
<dbReference type="GO" id="GO:0006368">
    <property type="term" value="P:transcription elongation by RNA polymerase II"/>
    <property type="evidence" value="ECO:0007669"/>
    <property type="project" value="InterPro"/>
</dbReference>
<gene>
    <name evidence="7" type="primary">LOC106176962</name>
</gene>
<feature type="compositionally biased region" description="Basic and acidic residues" evidence="4">
    <location>
        <begin position="370"/>
        <end position="395"/>
    </location>
</feature>
<evidence type="ECO:0000256" key="3">
    <source>
        <dbReference type="PROSITE-ProRule" id="PRU00649"/>
    </source>
</evidence>
<dbReference type="PROSITE" id="PS51319">
    <property type="entry name" value="TFIIS_N"/>
    <property type="match status" value="1"/>
</dbReference>
<feature type="compositionally biased region" description="Basic residues" evidence="4">
    <location>
        <begin position="313"/>
        <end position="332"/>
    </location>
</feature>
<dbReference type="GO" id="GO:0070449">
    <property type="term" value="C:elongin complex"/>
    <property type="evidence" value="ECO:0007669"/>
    <property type="project" value="InterPro"/>
</dbReference>
<dbReference type="InterPro" id="IPR051870">
    <property type="entry name" value="Elongin-A_domain"/>
</dbReference>
<dbReference type="Pfam" id="PF08711">
    <property type="entry name" value="Med26"/>
    <property type="match status" value="1"/>
</dbReference>
<proteinExistence type="predicted"/>
<dbReference type="InterPro" id="IPR035441">
    <property type="entry name" value="TFIIS/LEDGF_dom_sf"/>
</dbReference>
<dbReference type="PANTHER" id="PTHR15141:SF76">
    <property type="entry name" value="TRANSCRIPTION ELONGATION FACTOR B POLYPEPTIDE 3"/>
    <property type="match status" value="1"/>
</dbReference>
<evidence type="ECO:0000256" key="2">
    <source>
        <dbReference type="ARBA" id="ARBA00023242"/>
    </source>
</evidence>
<dbReference type="Pfam" id="PF06881">
    <property type="entry name" value="Elongin_A"/>
    <property type="match status" value="1"/>
</dbReference>
<dbReference type="PANTHER" id="PTHR15141">
    <property type="entry name" value="TRANSCRIPTION ELONGATION FACTOR B POLYPEPTIDE 3"/>
    <property type="match status" value="1"/>
</dbReference>
<reference evidence="7" key="1">
    <citation type="submission" date="2025-08" db="UniProtKB">
        <authorList>
            <consortium name="RefSeq"/>
        </authorList>
    </citation>
    <scope>IDENTIFICATION</scope>
    <source>
        <tissue evidence="7">Gonads</tissue>
    </source>
</reference>
<protein>
    <submittedName>
        <fullName evidence="7">Elongin-A3 isoform X3</fullName>
    </submittedName>
</protein>
<dbReference type="Gene3D" id="1.20.930.10">
    <property type="entry name" value="Conserved domain common to transcription factors TFIIS, elongin A, CRSP70"/>
    <property type="match status" value="1"/>
</dbReference>
<dbReference type="InterPro" id="IPR003617">
    <property type="entry name" value="TFIIS/CRSP70_N_sub"/>
</dbReference>
<feature type="region of interest" description="Disordered" evidence="4">
    <location>
        <begin position="78"/>
        <end position="194"/>
    </location>
</feature>
<dbReference type="InterPro" id="IPR010684">
    <property type="entry name" value="RNA_pol_II_trans_fac_SIII_A"/>
</dbReference>
<evidence type="ECO:0000256" key="4">
    <source>
        <dbReference type="SAM" id="MobiDB-lite"/>
    </source>
</evidence>